<comment type="caution">
    <text evidence="3">The sequence shown here is derived from an EMBL/GenBank/DDBJ whole genome shotgun (WGS) entry which is preliminary data.</text>
</comment>
<accession>A0A9W9DNZ3</accession>
<proteinExistence type="predicted"/>
<reference evidence="3" key="1">
    <citation type="submission" date="2022-08" db="EMBL/GenBank/DDBJ databases">
        <title>A Global Phylogenomic Analysis of the Shiitake Genus Lentinula.</title>
        <authorList>
            <consortium name="DOE Joint Genome Institute"/>
            <person name="Sierra-Patev S."/>
            <person name="Min B."/>
            <person name="Naranjo-Ortiz M."/>
            <person name="Looney B."/>
            <person name="Konkel Z."/>
            <person name="Slot J.C."/>
            <person name="Sakamoto Y."/>
            <person name="Steenwyk J.L."/>
            <person name="Rokas A."/>
            <person name="Carro J."/>
            <person name="Camarero S."/>
            <person name="Ferreira P."/>
            <person name="Molpeceres G."/>
            <person name="Ruiz-Duenas F.J."/>
            <person name="Serrano A."/>
            <person name="Henrissat B."/>
            <person name="Drula E."/>
            <person name="Hughes K.W."/>
            <person name="Mata J.L."/>
            <person name="Ishikawa N.K."/>
            <person name="Vargas-Isla R."/>
            <person name="Ushijima S."/>
            <person name="Smith C.A."/>
            <person name="Ahrendt S."/>
            <person name="Andreopoulos W."/>
            <person name="He G."/>
            <person name="Labutti K."/>
            <person name="Lipzen A."/>
            <person name="Ng V."/>
            <person name="Riley R."/>
            <person name="Sandor L."/>
            <person name="Barry K."/>
            <person name="Martinez A.T."/>
            <person name="Xiao Y."/>
            <person name="Gibbons J.G."/>
            <person name="Terashima K."/>
            <person name="Grigoriev I.V."/>
            <person name="Hibbett D.S."/>
        </authorList>
    </citation>
    <scope>NUCLEOTIDE SEQUENCE</scope>
    <source>
        <strain evidence="3">JLM2183</strain>
    </source>
</reference>
<evidence type="ECO:0000259" key="2">
    <source>
        <dbReference type="Pfam" id="PF20151"/>
    </source>
</evidence>
<sequence length="283" mass="32457">MSSDDDSVIALGYDLLAEKRYWVGITALWVYEYFLTVGDEIEYLWKGRKDTFVFWLFVLNRYLTLIIIAVTCVAFFSSLWTEEMCLRYGYVEQLETLIMVTIAEVLIMLRVYAMSGNNRAVIFCAIPLMMSQWGTLIYVCSQSANGTANLTLLLAPSDITSLPDIDAFRLCISIPPLDVLPYGQAFLCLLIVYDGLAVLAISYIVARQSDTLHLMPILKLIQRDGLLYFAVMFTSNFVWLMLTLYAPNFEHCSENSYYLENSSLEIKLARHQRTEWADRHRTG</sequence>
<evidence type="ECO:0000313" key="3">
    <source>
        <dbReference type="EMBL" id="KAJ4479194.1"/>
    </source>
</evidence>
<feature type="transmembrane region" description="Helical" evidence="1">
    <location>
        <begin position="20"/>
        <end position="41"/>
    </location>
</feature>
<evidence type="ECO:0000313" key="4">
    <source>
        <dbReference type="Proteomes" id="UP001150266"/>
    </source>
</evidence>
<keyword evidence="4" id="KW-1185">Reference proteome</keyword>
<feature type="transmembrane region" description="Helical" evidence="1">
    <location>
        <begin position="120"/>
        <end position="139"/>
    </location>
</feature>
<organism evidence="3 4">
    <name type="scientific">Lentinula aciculospora</name>
    <dbReference type="NCBI Taxonomy" id="153920"/>
    <lineage>
        <taxon>Eukaryota</taxon>
        <taxon>Fungi</taxon>
        <taxon>Dikarya</taxon>
        <taxon>Basidiomycota</taxon>
        <taxon>Agaricomycotina</taxon>
        <taxon>Agaricomycetes</taxon>
        <taxon>Agaricomycetidae</taxon>
        <taxon>Agaricales</taxon>
        <taxon>Marasmiineae</taxon>
        <taxon>Omphalotaceae</taxon>
        <taxon>Lentinula</taxon>
    </lineage>
</organism>
<dbReference type="InterPro" id="IPR045340">
    <property type="entry name" value="DUF6533"/>
</dbReference>
<feature type="domain" description="DUF6533" evidence="2">
    <location>
        <begin position="24"/>
        <end position="66"/>
    </location>
</feature>
<feature type="transmembrane region" description="Helical" evidence="1">
    <location>
        <begin position="53"/>
        <end position="76"/>
    </location>
</feature>
<dbReference type="EMBL" id="JAOTPV010000008">
    <property type="protein sequence ID" value="KAJ4479194.1"/>
    <property type="molecule type" value="Genomic_DNA"/>
</dbReference>
<dbReference type="AlphaFoldDB" id="A0A9W9DNZ3"/>
<dbReference type="Proteomes" id="UP001150266">
    <property type="component" value="Unassembled WGS sequence"/>
</dbReference>
<evidence type="ECO:0000256" key="1">
    <source>
        <dbReference type="SAM" id="Phobius"/>
    </source>
</evidence>
<feature type="transmembrane region" description="Helical" evidence="1">
    <location>
        <begin position="96"/>
        <end position="113"/>
    </location>
</feature>
<keyword evidence="1" id="KW-1133">Transmembrane helix</keyword>
<keyword evidence="1" id="KW-0812">Transmembrane</keyword>
<keyword evidence="1" id="KW-0472">Membrane</keyword>
<name>A0A9W9DNZ3_9AGAR</name>
<dbReference type="OrthoDB" id="3193253at2759"/>
<gene>
    <name evidence="3" type="ORF">J3R30DRAFT_3404011</name>
</gene>
<feature type="transmembrane region" description="Helical" evidence="1">
    <location>
        <begin position="226"/>
        <end position="246"/>
    </location>
</feature>
<feature type="transmembrane region" description="Helical" evidence="1">
    <location>
        <begin position="182"/>
        <end position="205"/>
    </location>
</feature>
<protein>
    <recommendedName>
        <fullName evidence="2">DUF6533 domain-containing protein</fullName>
    </recommendedName>
</protein>
<dbReference type="Pfam" id="PF20151">
    <property type="entry name" value="DUF6533"/>
    <property type="match status" value="1"/>
</dbReference>